<sequence length="44" mass="5395">MKILSRNLIGRLIFDFVLKFQMWELIRKLNRKEGFYKSVIYNAT</sequence>
<proteinExistence type="predicted"/>
<evidence type="ECO:0000313" key="2">
    <source>
        <dbReference type="Proteomes" id="UP000012112"/>
    </source>
</evidence>
<dbReference type="EMBL" id="AKWD02000006">
    <property type="protein sequence ID" value="EMO55587.1"/>
    <property type="molecule type" value="Genomic_DNA"/>
</dbReference>
<evidence type="ECO:0000313" key="1">
    <source>
        <dbReference type="EMBL" id="EMO55587.1"/>
    </source>
</evidence>
<protein>
    <submittedName>
        <fullName evidence="1">Uncharacterized protein</fullName>
    </submittedName>
</protein>
<dbReference type="Proteomes" id="UP000012112">
    <property type="component" value="Unassembled WGS sequence"/>
</dbReference>
<accession>M6VDR1</accession>
<reference evidence="1 2" key="1">
    <citation type="submission" date="2013-01" db="EMBL/GenBank/DDBJ databases">
        <authorList>
            <person name="Harkins D.M."/>
            <person name="Durkin A.S."/>
            <person name="Brinkac L.M."/>
            <person name="Haft D.H."/>
            <person name="Selengut J.D."/>
            <person name="Sanka R."/>
            <person name="DePew J."/>
            <person name="Purushe J."/>
            <person name="Matthias M.A."/>
            <person name="Vinetz J.M."/>
            <person name="Sutton G.G."/>
            <person name="Nierman W.C."/>
            <person name="Fouts D.E."/>
        </authorList>
    </citation>
    <scope>NUCLEOTIDE SEQUENCE [LARGE SCALE GENOMIC DNA]</scope>
    <source>
        <strain evidence="1 2">HAI1536</strain>
    </source>
</reference>
<comment type="caution">
    <text evidence="1">The sequence shown here is derived from an EMBL/GenBank/DDBJ whole genome shotgun (WGS) entry which is preliminary data.</text>
</comment>
<organism evidence="1 2">
    <name type="scientific">Leptospira noguchii</name>
    <dbReference type="NCBI Taxonomy" id="28182"/>
    <lineage>
        <taxon>Bacteria</taxon>
        <taxon>Pseudomonadati</taxon>
        <taxon>Spirochaetota</taxon>
        <taxon>Spirochaetia</taxon>
        <taxon>Leptospirales</taxon>
        <taxon>Leptospiraceae</taxon>
        <taxon>Leptospira</taxon>
    </lineage>
</organism>
<dbReference type="AlphaFoldDB" id="M6VDR1"/>
<gene>
    <name evidence="1" type="ORF">LEP1GSC172_2186</name>
</gene>
<name>M6VDR1_9LEPT</name>